<sequence length="207" mass="23628">MQSHLEEIQKLPECLVGKIGALTDLLDDSKATNTVLKYSSGFMKWKRWALAHDISKRDILPAKALHVALYLTTIIQDANYPSPVISAFYSIKWEHDVTDFSSPTNSSIVKNMLESGKRKLAKPVGKKKPIKVEHLTKMYHSLHSADNLYSQRTICACLLAFARFLRSNELLNLRRSDFQILTTRVFSFKSAKQISIKMTRGFRLQEP</sequence>
<dbReference type="Proteomes" id="UP001347796">
    <property type="component" value="Unassembled WGS sequence"/>
</dbReference>
<comment type="caution">
    <text evidence="3">The sequence shown here is derived from an EMBL/GenBank/DDBJ whole genome shotgun (WGS) entry which is preliminary data.</text>
</comment>
<dbReference type="PANTHER" id="PTHR34605:SF6">
    <property type="entry name" value="TYR RECOMBINASE DOMAIN-CONTAINING PROTEIN"/>
    <property type="match status" value="1"/>
</dbReference>
<dbReference type="GO" id="GO:0006310">
    <property type="term" value="P:DNA recombination"/>
    <property type="evidence" value="ECO:0007669"/>
    <property type="project" value="UniProtKB-KW"/>
</dbReference>
<dbReference type="InterPro" id="IPR013762">
    <property type="entry name" value="Integrase-like_cat_sf"/>
</dbReference>
<evidence type="ECO:0000256" key="2">
    <source>
        <dbReference type="ARBA" id="ARBA00023172"/>
    </source>
</evidence>
<evidence type="ECO:0000313" key="3">
    <source>
        <dbReference type="EMBL" id="KAK6165269.1"/>
    </source>
</evidence>
<organism evidence="3 4">
    <name type="scientific">Patella caerulea</name>
    <name type="common">Rayed Mediterranean limpet</name>
    <dbReference type="NCBI Taxonomy" id="87958"/>
    <lineage>
        <taxon>Eukaryota</taxon>
        <taxon>Metazoa</taxon>
        <taxon>Spiralia</taxon>
        <taxon>Lophotrochozoa</taxon>
        <taxon>Mollusca</taxon>
        <taxon>Gastropoda</taxon>
        <taxon>Patellogastropoda</taxon>
        <taxon>Patelloidea</taxon>
        <taxon>Patellidae</taxon>
        <taxon>Patella</taxon>
    </lineage>
</organism>
<dbReference type="InterPro" id="IPR011010">
    <property type="entry name" value="DNA_brk_join_enz"/>
</dbReference>
<keyword evidence="2" id="KW-0233">DNA recombination</keyword>
<dbReference type="PANTHER" id="PTHR34605">
    <property type="entry name" value="PHAGE_INTEGRASE DOMAIN-CONTAINING PROTEIN"/>
    <property type="match status" value="1"/>
</dbReference>
<gene>
    <name evidence="3" type="ORF">SNE40_022225</name>
</gene>
<dbReference type="InterPro" id="IPR010998">
    <property type="entry name" value="Integrase_recombinase_N"/>
</dbReference>
<evidence type="ECO:0000313" key="4">
    <source>
        <dbReference type="Proteomes" id="UP001347796"/>
    </source>
</evidence>
<evidence type="ECO:0000256" key="1">
    <source>
        <dbReference type="ARBA" id="ARBA00023125"/>
    </source>
</evidence>
<proteinExistence type="predicted"/>
<dbReference type="InterPro" id="IPR052925">
    <property type="entry name" value="Phage_Integrase-like_Recomb"/>
</dbReference>
<dbReference type="Gene3D" id="1.10.443.10">
    <property type="entry name" value="Intergrase catalytic core"/>
    <property type="match status" value="1"/>
</dbReference>
<dbReference type="GO" id="GO:0015074">
    <property type="term" value="P:DNA integration"/>
    <property type="evidence" value="ECO:0007669"/>
    <property type="project" value="InterPro"/>
</dbReference>
<accession>A0AAN8GFE0</accession>
<keyword evidence="4" id="KW-1185">Reference proteome</keyword>
<dbReference type="SUPFAM" id="SSF47823">
    <property type="entry name" value="lambda integrase-like, N-terminal domain"/>
    <property type="match status" value="1"/>
</dbReference>
<dbReference type="EMBL" id="JAZGQO010000021">
    <property type="protein sequence ID" value="KAK6165269.1"/>
    <property type="molecule type" value="Genomic_DNA"/>
</dbReference>
<dbReference type="SUPFAM" id="SSF56349">
    <property type="entry name" value="DNA breaking-rejoining enzymes"/>
    <property type="match status" value="1"/>
</dbReference>
<reference evidence="3 4" key="1">
    <citation type="submission" date="2024-01" db="EMBL/GenBank/DDBJ databases">
        <title>The genome of the rayed Mediterranean limpet Patella caerulea (Linnaeus, 1758).</title>
        <authorList>
            <person name="Anh-Thu Weber A."/>
            <person name="Halstead-Nussloch G."/>
        </authorList>
    </citation>
    <scope>NUCLEOTIDE SEQUENCE [LARGE SCALE GENOMIC DNA]</scope>
    <source>
        <strain evidence="3">AATW-2023a</strain>
        <tissue evidence="3">Whole specimen</tissue>
    </source>
</reference>
<protein>
    <submittedName>
        <fullName evidence="3">Uncharacterized protein</fullName>
    </submittedName>
</protein>
<dbReference type="AlphaFoldDB" id="A0AAN8GFE0"/>
<dbReference type="GO" id="GO:0003677">
    <property type="term" value="F:DNA binding"/>
    <property type="evidence" value="ECO:0007669"/>
    <property type="project" value="UniProtKB-KW"/>
</dbReference>
<name>A0AAN8GFE0_PATCE</name>
<dbReference type="Gene3D" id="1.10.150.130">
    <property type="match status" value="1"/>
</dbReference>
<keyword evidence="1" id="KW-0238">DNA-binding</keyword>